<organism evidence="2 3">
    <name type="scientific">Vibrio coralliirubri</name>
    <dbReference type="NCBI Taxonomy" id="1516159"/>
    <lineage>
        <taxon>Bacteria</taxon>
        <taxon>Pseudomonadati</taxon>
        <taxon>Pseudomonadota</taxon>
        <taxon>Gammaproteobacteria</taxon>
        <taxon>Vibrionales</taxon>
        <taxon>Vibrionaceae</taxon>
        <taxon>Vibrio</taxon>
    </lineage>
</organism>
<dbReference type="EMBL" id="CCKJ01000037">
    <property type="protein sequence ID" value="CDT80675.1"/>
    <property type="molecule type" value="Genomic_DNA"/>
</dbReference>
<protein>
    <submittedName>
        <fullName evidence="2">Uncharacterized protein</fullName>
    </submittedName>
</protein>
<name>A0AA86WPH6_9VIBR</name>
<comment type="caution">
    <text evidence="2">The sequence shown here is derived from an EMBL/GenBank/DDBJ whole genome shotgun (WGS) entry which is preliminary data.</text>
</comment>
<feature type="region of interest" description="Disordered" evidence="1">
    <location>
        <begin position="31"/>
        <end position="53"/>
    </location>
</feature>
<dbReference type="AlphaFoldDB" id="A0AA86WPH6"/>
<accession>A0AA86WPH6</accession>
<evidence type="ECO:0000313" key="3">
    <source>
        <dbReference type="Proteomes" id="UP000041625"/>
    </source>
</evidence>
<evidence type="ECO:0000256" key="1">
    <source>
        <dbReference type="SAM" id="MobiDB-lite"/>
    </source>
</evidence>
<reference evidence="2 3" key="1">
    <citation type="submission" date="2014-06" db="EMBL/GenBank/DDBJ databases">
        <authorList>
            <person name="Le Roux F."/>
        </authorList>
    </citation>
    <scope>NUCLEOTIDE SEQUENCE [LARGE SCALE GENOMIC DNA]</scope>
    <source>
        <strain evidence="2 3">J2-31</strain>
    </source>
</reference>
<feature type="compositionally biased region" description="Polar residues" evidence="1">
    <location>
        <begin position="35"/>
        <end position="47"/>
    </location>
</feature>
<keyword evidence="3" id="KW-1185">Reference proteome</keyword>
<gene>
    <name evidence="2" type="ORF">VCR31J2_1310943</name>
</gene>
<proteinExistence type="predicted"/>
<evidence type="ECO:0000313" key="2">
    <source>
        <dbReference type="EMBL" id="CDT80675.1"/>
    </source>
</evidence>
<sequence length="53" mass="6115">MPNILIYKLCLHRQIQLTKPSDKVIRNNHLDKPSLSISNSSPAQNSMIYDHIK</sequence>
<dbReference type="Proteomes" id="UP000041625">
    <property type="component" value="Unassembled WGS sequence"/>
</dbReference>